<dbReference type="Pfam" id="PF00990">
    <property type="entry name" value="GGDEF"/>
    <property type="match status" value="1"/>
</dbReference>
<dbReference type="SMART" id="SM00267">
    <property type="entry name" value="GGDEF"/>
    <property type="match status" value="1"/>
</dbReference>
<dbReference type="Pfam" id="PF00072">
    <property type="entry name" value="Response_reg"/>
    <property type="match status" value="2"/>
</dbReference>
<feature type="domain" description="GGDEF" evidence="5">
    <location>
        <begin position="284"/>
        <end position="412"/>
    </location>
</feature>
<dbReference type="Gene3D" id="3.40.50.2300">
    <property type="match status" value="2"/>
</dbReference>
<gene>
    <name evidence="6" type="ORF">BZG74_04125</name>
</gene>
<dbReference type="PANTHER" id="PTHR45138">
    <property type="entry name" value="REGULATORY COMPONENTS OF SENSORY TRANSDUCTION SYSTEM"/>
    <property type="match status" value="1"/>
</dbReference>
<dbReference type="PROSITE" id="PS50887">
    <property type="entry name" value="GGDEF"/>
    <property type="match status" value="1"/>
</dbReference>
<protein>
    <recommendedName>
        <fullName evidence="1">diguanylate cyclase</fullName>
        <ecNumber evidence="1">2.7.7.65</ecNumber>
    </recommendedName>
</protein>
<dbReference type="NCBIfam" id="TIGR00254">
    <property type="entry name" value="GGDEF"/>
    <property type="match status" value="1"/>
</dbReference>
<dbReference type="SMART" id="SM00448">
    <property type="entry name" value="REC"/>
    <property type="match status" value="2"/>
</dbReference>
<evidence type="ECO:0000256" key="3">
    <source>
        <dbReference type="PROSITE-ProRule" id="PRU00169"/>
    </source>
</evidence>
<dbReference type="InterPro" id="IPR043128">
    <property type="entry name" value="Rev_trsase/Diguanyl_cyclase"/>
</dbReference>
<evidence type="ECO:0000256" key="2">
    <source>
        <dbReference type="ARBA" id="ARBA00034247"/>
    </source>
</evidence>
<accession>A0ABX3KJQ1</accession>
<dbReference type="InterPro" id="IPR001789">
    <property type="entry name" value="Sig_transdc_resp-reg_receiver"/>
</dbReference>
<organism evidence="6 7">
    <name type="scientific">Salinivibrio sharmensis</name>
    <dbReference type="NCBI Taxonomy" id="390883"/>
    <lineage>
        <taxon>Bacteria</taxon>
        <taxon>Pseudomonadati</taxon>
        <taxon>Pseudomonadota</taxon>
        <taxon>Gammaproteobacteria</taxon>
        <taxon>Vibrionales</taxon>
        <taxon>Vibrionaceae</taxon>
        <taxon>Salinivibrio</taxon>
    </lineage>
</organism>
<dbReference type="EMBL" id="MUFC01000003">
    <property type="protein sequence ID" value="OOE89708.1"/>
    <property type="molecule type" value="Genomic_DNA"/>
</dbReference>
<evidence type="ECO:0000259" key="5">
    <source>
        <dbReference type="PROSITE" id="PS50887"/>
    </source>
</evidence>
<name>A0ABX3KJQ1_9GAMM</name>
<dbReference type="SUPFAM" id="SSF55073">
    <property type="entry name" value="Nucleotide cyclase"/>
    <property type="match status" value="1"/>
</dbReference>
<keyword evidence="3" id="KW-0597">Phosphoprotein</keyword>
<evidence type="ECO:0000313" key="6">
    <source>
        <dbReference type="EMBL" id="OOE89708.1"/>
    </source>
</evidence>
<evidence type="ECO:0000313" key="7">
    <source>
        <dbReference type="Proteomes" id="UP000188627"/>
    </source>
</evidence>
<feature type="domain" description="Response regulatory" evidence="4">
    <location>
        <begin position="129"/>
        <end position="246"/>
    </location>
</feature>
<feature type="modified residue" description="4-aspartylphosphate" evidence="3">
    <location>
        <position position="179"/>
    </location>
</feature>
<dbReference type="EC" id="2.7.7.65" evidence="1"/>
<dbReference type="InterPro" id="IPR000160">
    <property type="entry name" value="GGDEF_dom"/>
</dbReference>
<proteinExistence type="predicted"/>
<evidence type="ECO:0000256" key="1">
    <source>
        <dbReference type="ARBA" id="ARBA00012528"/>
    </source>
</evidence>
<dbReference type="PANTHER" id="PTHR45138:SF9">
    <property type="entry name" value="DIGUANYLATE CYCLASE DGCM-RELATED"/>
    <property type="match status" value="1"/>
</dbReference>
<dbReference type="CDD" id="cd01949">
    <property type="entry name" value="GGDEF"/>
    <property type="match status" value="1"/>
</dbReference>
<feature type="modified residue" description="4-aspartylphosphate" evidence="3">
    <location>
        <position position="58"/>
    </location>
</feature>
<evidence type="ECO:0000259" key="4">
    <source>
        <dbReference type="PROSITE" id="PS50110"/>
    </source>
</evidence>
<comment type="catalytic activity">
    <reaction evidence="2">
        <text>2 GTP = 3',3'-c-di-GMP + 2 diphosphate</text>
        <dbReference type="Rhea" id="RHEA:24898"/>
        <dbReference type="ChEBI" id="CHEBI:33019"/>
        <dbReference type="ChEBI" id="CHEBI:37565"/>
        <dbReference type="ChEBI" id="CHEBI:58805"/>
        <dbReference type="EC" id="2.7.7.65"/>
    </reaction>
</comment>
<dbReference type="SUPFAM" id="SSF52172">
    <property type="entry name" value="CheY-like"/>
    <property type="match status" value="2"/>
</dbReference>
<dbReference type="Proteomes" id="UP000188627">
    <property type="component" value="Unassembled WGS sequence"/>
</dbReference>
<dbReference type="InterPro" id="IPR050469">
    <property type="entry name" value="Diguanylate_Cyclase"/>
</dbReference>
<dbReference type="Gene3D" id="3.30.70.270">
    <property type="match status" value="1"/>
</dbReference>
<reference evidence="7" key="1">
    <citation type="submission" date="2017-01" db="EMBL/GenBank/DDBJ databases">
        <title>Draft genome of the species Salinivibrio sharmensis.</title>
        <authorList>
            <person name="Lopez-Hermoso C."/>
            <person name="De La Haba R."/>
            <person name="Sanchez-Porro C."/>
            <person name="Ventosa A."/>
        </authorList>
    </citation>
    <scope>NUCLEOTIDE SEQUENCE [LARGE SCALE GENOMIC DNA]</scope>
    <source>
        <strain evidence="7">CBH463</strain>
    </source>
</reference>
<keyword evidence="7" id="KW-1185">Reference proteome</keyword>
<sequence length="412" mass="46404">MGRQSLEPVLIVEDSRSFRMLAEQQVRKAGFATKTCTCLAETRDVLDHHTTFLCAILDYNLPDAHHGEVIDLCLAAGLKVVVLTASQTEKTRDEILSKPIIDYIPKDSSHCIDAVCRLIKRLADNQGHRVLVVDDSASIRKRISALLARQYLTVLEAENGEQALDVLERTPDISLIITDYEMPKMDGLQLVYALRKKDTECSQAIIGLSGHNDGALTARFLKAGANDYLPKPFNQEEFFCRVHSCLNAIDTEWRLFKLANTDFLTQLWNRRYFFERCEQLATEEPKQLAIIDIDYFKRVNDEFGHHVGDDVLVEVAHRLADYCPEDMVARLGGEEFCVLSCRDLTTFKQSLERYRQAIAANPIRVLGQTLNITVSIGVDAQATTVPQLLQMADQALYQAKASGRNQLVVSQN</sequence>
<dbReference type="PROSITE" id="PS50110">
    <property type="entry name" value="RESPONSE_REGULATORY"/>
    <property type="match status" value="2"/>
</dbReference>
<comment type="caution">
    <text evidence="6">The sequence shown here is derived from an EMBL/GenBank/DDBJ whole genome shotgun (WGS) entry which is preliminary data.</text>
</comment>
<feature type="domain" description="Response regulatory" evidence="4">
    <location>
        <begin position="8"/>
        <end position="121"/>
    </location>
</feature>
<dbReference type="InterPro" id="IPR029787">
    <property type="entry name" value="Nucleotide_cyclase"/>
</dbReference>
<dbReference type="InterPro" id="IPR011006">
    <property type="entry name" value="CheY-like_superfamily"/>
</dbReference>